<dbReference type="EMBL" id="NSIT01000198">
    <property type="protein sequence ID" value="PJE78346.1"/>
    <property type="molecule type" value="Genomic_DNA"/>
</dbReference>
<reference evidence="1" key="1">
    <citation type="journal article" date="2017" name="Appl. Environ. Microbiol.">
        <title>Molecular characterization of an Endozoicomonas-like organism causing infection in king scallop Pecten maximus L.</title>
        <authorList>
            <person name="Cano I."/>
            <person name="van Aerle R."/>
            <person name="Ross S."/>
            <person name="Verner-Jeffreys D.W."/>
            <person name="Paley R.K."/>
            <person name="Rimmer G."/>
            <person name="Ryder D."/>
            <person name="Hooper P."/>
            <person name="Stone D."/>
            <person name="Feist S.W."/>
        </authorList>
    </citation>
    <scope>NUCLEOTIDE SEQUENCE</scope>
</reference>
<dbReference type="AlphaFoldDB" id="A0A2H9T550"/>
<evidence type="ECO:0000313" key="1">
    <source>
        <dbReference type="EMBL" id="PJE78346.1"/>
    </source>
</evidence>
<comment type="caution">
    <text evidence="1">The sequence shown here is derived from an EMBL/GenBank/DDBJ whole genome shotgun (WGS) entry which is preliminary data.</text>
</comment>
<name>A0A2H9T550_9ZZZZ</name>
<protein>
    <submittedName>
        <fullName evidence="1">Uncharacterized protein</fullName>
    </submittedName>
</protein>
<sequence>MRWKGKFCSAGLLIYLTGKRCASCQVQFWLLSVSYKSCTFLNGRYCI</sequence>
<proteinExistence type="predicted"/>
<accession>A0A2H9T550</accession>
<organism evidence="1">
    <name type="scientific">invertebrate metagenome</name>
    <dbReference type="NCBI Taxonomy" id="1711999"/>
    <lineage>
        <taxon>unclassified sequences</taxon>
        <taxon>metagenomes</taxon>
        <taxon>organismal metagenomes</taxon>
    </lineage>
</organism>
<gene>
    <name evidence="1" type="ORF">CI610_02721</name>
</gene>